<evidence type="ECO:0000313" key="3">
    <source>
        <dbReference type="Proteomes" id="UP000065807"/>
    </source>
</evidence>
<name>A0A0K2SIU0_LIMPI</name>
<dbReference type="OrthoDB" id="2080934at2"/>
<dbReference type="GO" id="GO:0009249">
    <property type="term" value="P:protein lipoylation"/>
    <property type="evidence" value="ECO:0007669"/>
    <property type="project" value="UniProtKB-ARBA"/>
</dbReference>
<dbReference type="EMBL" id="AP014924">
    <property type="protein sequence ID" value="BAS26942.1"/>
    <property type="molecule type" value="Genomic_DNA"/>
</dbReference>
<dbReference type="InterPro" id="IPR050664">
    <property type="entry name" value="Octanoyltrans_LipM/LipL"/>
</dbReference>
<dbReference type="PATRIC" id="fig|1555112.3.peg.1133"/>
<dbReference type="RefSeq" id="WP_068135125.1">
    <property type="nucleotide sequence ID" value="NZ_AP014924.1"/>
</dbReference>
<dbReference type="AlphaFoldDB" id="A0A0K2SIU0"/>
<dbReference type="STRING" id="1555112.LIP_1085"/>
<dbReference type="SUPFAM" id="SSF55681">
    <property type="entry name" value="Class II aaRS and biotin synthetases"/>
    <property type="match status" value="1"/>
</dbReference>
<dbReference type="GO" id="GO:0140096">
    <property type="term" value="F:catalytic activity, acting on a protein"/>
    <property type="evidence" value="ECO:0007669"/>
    <property type="project" value="UniProtKB-ARBA"/>
</dbReference>
<gene>
    <name evidence="2" type="ORF">LIP_1085</name>
</gene>
<dbReference type="Gene3D" id="3.30.930.10">
    <property type="entry name" value="Bira Bifunctional Protein, Domain 2"/>
    <property type="match status" value="1"/>
</dbReference>
<dbReference type="Pfam" id="PF21948">
    <property type="entry name" value="LplA-B_cat"/>
    <property type="match status" value="1"/>
</dbReference>
<reference evidence="3" key="1">
    <citation type="submission" date="2015-07" db="EMBL/GenBank/DDBJ databases">
        <title>Complete genome sequence and phylogenetic analysis of Limnochorda pilosa.</title>
        <authorList>
            <person name="Watanabe M."/>
            <person name="Kojima H."/>
            <person name="Fukui M."/>
        </authorList>
    </citation>
    <scope>NUCLEOTIDE SEQUENCE [LARGE SCALE GENOMIC DNA]</scope>
    <source>
        <strain evidence="3">HC45</strain>
    </source>
</reference>
<dbReference type="CDD" id="cd16443">
    <property type="entry name" value="LplA"/>
    <property type="match status" value="1"/>
</dbReference>
<evidence type="ECO:0000313" key="2">
    <source>
        <dbReference type="EMBL" id="BAS26942.1"/>
    </source>
</evidence>
<dbReference type="PANTHER" id="PTHR43679:SF2">
    <property type="entry name" value="OCTANOYL-[GCVH]:PROTEIN N-OCTANOYLTRANSFERASE"/>
    <property type="match status" value="1"/>
</dbReference>
<dbReference type="Proteomes" id="UP000065807">
    <property type="component" value="Chromosome"/>
</dbReference>
<dbReference type="KEGG" id="lpil:LIP_1085"/>
<proteinExistence type="predicted"/>
<feature type="domain" description="BPL/LPL catalytic" evidence="1">
    <location>
        <begin position="41"/>
        <end position="223"/>
    </location>
</feature>
<dbReference type="InterPro" id="IPR045864">
    <property type="entry name" value="aa-tRNA-synth_II/BPL/LPL"/>
</dbReference>
<dbReference type="GO" id="GO:0016740">
    <property type="term" value="F:transferase activity"/>
    <property type="evidence" value="ECO:0007669"/>
    <property type="project" value="UniProtKB-ARBA"/>
</dbReference>
<organism evidence="2 3">
    <name type="scientific">Limnochorda pilosa</name>
    <dbReference type="NCBI Taxonomy" id="1555112"/>
    <lineage>
        <taxon>Bacteria</taxon>
        <taxon>Bacillati</taxon>
        <taxon>Bacillota</taxon>
        <taxon>Limnochordia</taxon>
        <taxon>Limnochordales</taxon>
        <taxon>Limnochordaceae</taxon>
        <taxon>Limnochorda</taxon>
    </lineage>
</organism>
<reference evidence="3" key="2">
    <citation type="journal article" date="2016" name="Int. J. Syst. Evol. Microbiol.">
        <title>Complete genome sequence and cell structure of Limnochorda pilosa, a Gram-negative spore-former within the phylum Firmicutes.</title>
        <authorList>
            <person name="Watanabe M."/>
            <person name="Kojima H."/>
            <person name="Fukui M."/>
        </authorList>
    </citation>
    <scope>NUCLEOTIDE SEQUENCE [LARGE SCALE GENOMIC DNA]</scope>
    <source>
        <strain evidence="3">HC45</strain>
    </source>
</reference>
<sequence length="250" mass="26017">MVRTATPEPAPQWTAWIDGSSGAPEEKLALEEALLQRVAAGRLGAVARVWLNGPSLVLGRFEARRLQRRGGLPADFQGAPVLVRASGGSAVPHGPDELNVTLCYPVPHVPAAPEPGYRLLLKGLQQALRRAYGVEAGEGAVPGSFCDGRFNLVVEGRKLAGTAQAQRRGAVLVHATLMVSGRGVDRLRQVAAFYEAAGDPGSWNPESVASVSEVLGRAVTPQDLMVPVLDALIGGETGVAAGAARLGGEL</sequence>
<evidence type="ECO:0000259" key="1">
    <source>
        <dbReference type="PROSITE" id="PS51733"/>
    </source>
</evidence>
<dbReference type="PANTHER" id="PTHR43679">
    <property type="entry name" value="OCTANOYLTRANSFERASE LIPM-RELATED"/>
    <property type="match status" value="1"/>
</dbReference>
<protein>
    <recommendedName>
        <fullName evidence="1">BPL/LPL catalytic domain-containing protein</fullName>
    </recommendedName>
</protein>
<dbReference type="PROSITE" id="PS51733">
    <property type="entry name" value="BPL_LPL_CATALYTIC"/>
    <property type="match status" value="1"/>
</dbReference>
<accession>A0A0K2SIU0</accession>
<dbReference type="InterPro" id="IPR004143">
    <property type="entry name" value="BPL_LPL_catalytic"/>
</dbReference>
<keyword evidence="3" id="KW-1185">Reference proteome</keyword>